<reference evidence="2" key="1">
    <citation type="submission" date="2021-04" db="EMBL/GenBank/DDBJ databases">
        <title>Draft genome sequence of Xylanibacillus composti strain K13.</title>
        <authorList>
            <person name="Uke A."/>
            <person name="Chhe C."/>
            <person name="Baramee S."/>
            <person name="Kosugi A."/>
        </authorList>
    </citation>
    <scope>NUCLEOTIDE SEQUENCE</scope>
    <source>
        <strain evidence="2">K13</strain>
    </source>
</reference>
<organism evidence="2 3">
    <name type="scientific">Xylanibacillus composti</name>
    <dbReference type="NCBI Taxonomy" id="1572762"/>
    <lineage>
        <taxon>Bacteria</taxon>
        <taxon>Bacillati</taxon>
        <taxon>Bacillota</taxon>
        <taxon>Bacilli</taxon>
        <taxon>Bacillales</taxon>
        <taxon>Paenibacillaceae</taxon>
        <taxon>Xylanibacillus</taxon>
    </lineage>
</organism>
<dbReference type="PROSITE" id="PS51186">
    <property type="entry name" value="GNAT"/>
    <property type="match status" value="1"/>
</dbReference>
<comment type="caution">
    <text evidence="2">The sequence shown here is derived from an EMBL/GenBank/DDBJ whole genome shotgun (WGS) entry which is preliminary data.</text>
</comment>
<feature type="domain" description="N-acetyltransferase" evidence="1">
    <location>
        <begin position="28"/>
        <end position="179"/>
    </location>
</feature>
<evidence type="ECO:0000313" key="3">
    <source>
        <dbReference type="Proteomes" id="UP000677918"/>
    </source>
</evidence>
<dbReference type="InterPro" id="IPR000182">
    <property type="entry name" value="GNAT_dom"/>
</dbReference>
<dbReference type="Pfam" id="PF00583">
    <property type="entry name" value="Acetyltransf_1"/>
    <property type="match status" value="1"/>
</dbReference>
<keyword evidence="3" id="KW-1185">Reference proteome</keyword>
<evidence type="ECO:0000313" key="2">
    <source>
        <dbReference type="EMBL" id="GIQ71537.1"/>
    </source>
</evidence>
<dbReference type="Gene3D" id="3.40.630.30">
    <property type="match status" value="1"/>
</dbReference>
<dbReference type="GO" id="GO:0016747">
    <property type="term" value="F:acyltransferase activity, transferring groups other than amino-acyl groups"/>
    <property type="evidence" value="ECO:0007669"/>
    <property type="project" value="InterPro"/>
</dbReference>
<sequence>MSDIPDLNLFMMCRELNRTAMRELPAGYHVRNCRKDELDIWMNFPFDDPAEALQYRGFMTNFFQDVYGSKEDSFYAKCLFVCDTHDRPVATCFAWKAYDRITTIQWFKVLKEYEGRGIGRALLSIVMQGVSPDDYPVFLHTQPSSFRAIKLYADFGFELLDDPVIGTRPNDLEQCLPILQAHMPAEAFRSLRTTSAPSSFLEVARSSPKVEF</sequence>
<dbReference type="Proteomes" id="UP000677918">
    <property type="component" value="Unassembled WGS sequence"/>
</dbReference>
<protein>
    <recommendedName>
        <fullName evidence="1">N-acetyltransferase domain-containing protein</fullName>
    </recommendedName>
</protein>
<dbReference type="RefSeq" id="WP_213414332.1">
    <property type="nucleotide sequence ID" value="NZ_BOVK01000105.1"/>
</dbReference>
<accession>A0A8J4H5W6</accession>
<dbReference type="EMBL" id="BOVK01000105">
    <property type="protein sequence ID" value="GIQ71537.1"/>
    <property type="molecule type" value="Genomic_DNA"/>
</dbReference>
<dbReference type="AlphaFoldDB" id="A0A8J4H5W6"/>
<dbReference type="InterPro" id="IPR016181">
    <property type="entry name" value="Acyl_CoA_acyltransferase"/>
</dbReference>
<gene>
    <name evidence="2" type="ORF">XYCOK13_43610</name>
</gene>
<evidence type="ECO:0000259" key="1">
    <source>
        <dbReference type="PROSITE" id="PS51186"/>
    </source>
</evidence>
<name>A0A8J4H5W6_9BACL</name>
<dbReference type="SUPFAM" id="SSF55729">
    <property type="entry name" value="Acyl-CoA N-acyltransferases (Nat)"/>
    <property type="match status" value="1"/>
</dbReference>
<proteinExistence type="predicted"/>
<dbReference type="CDD" id="cd04301">
    <property type="entry name" value="NAT_SF"/>
    <property type="match status" value="1"/>
</dbReference>